<dbReference type="Gene3D" id="1.10.8.870">
    <property type="entry name" value="Alpha-glycerophosphate oxidase, cap domain"/>
    <property type="match status" value="1"/>
</dbReference>
<dbReference type="OrthoDB" id="9766796at2"/>
<evidence type="ECO:0000256" key="2">
    <source>
        <dbReference type="ARBA" id="ARBA00007330"/>
    </source>
</evidence>
<dbReference type="eggNOG" id="COG0578">
    <property type="taxonomic scope" value="Bacteria"/>
</dbReference>
<dbReference type="PRINTS" id="PR01001">
    <property type="entry name" value="FADG3PDH"/>
</dbReference>
<sequence length="530" mass="60234">MTKIDKYYDLIIIGGGATGAGVVLDAASRGIKTLLIEKNDFASGTSSRSTKLLHGGVRYLEAAIKHFDKEQYHLVKDGLKERYLLIKNAPHLCHKISLLTPLYKWYEIPYVFAGLTIYDLLSKDKSLGRSRLIGKKNAIKDFPALKKEGLKGCVLYYDGQFNDMRMNISILKTAEKFGAHIKNYTELKYFVKKNGKITGVIVHDKIKNEEIEIDCKAVINATGPFTDLIRKIDNPDCEEIMEVSSGIHIVIDKSFASEKTGLLIPKTDDGRVLFVLPWEDACLIGTTDEEAEVSEYPKPKETEIDYLLKHINRYFDLKVTKNDIKSVWSGLRPLVKHKSTNSTASIVRDHYIEVSNSGLITITGGKWTTFRKMAQDTVNKMISVNQFDNVKDCITESIIYHGSEGFNDNFIKEFYQFCKLDNDIKNHLLKNYGIHAKDVYEYAIQNNLTDRLLENKPIILAEIYYAINHEFAKFPLDFIARRISLAETDVKSAKNALDKTCDIFAELFGWSIEEKTSIRNSSLEILNNAF</sequence>
<dbReference type="SUPFAM" id="SSF51905">
    <property type="entry name" value="FAD/NAD(P)-binding domain"/>
    <property type="match status" value="1"/>
</dbReference>
<reference evidence="8 9" key="1">
    <citation type="journal article" date="2010" name="DNA Res.">
        <title>Bacterial lifestyle in a deep-sea hydrothermal vent chimney revealed by the genome sequence of the thermophilic bacterium Deferribacter desulfuricans SSM1.</title>
        <authorList>
            <person name="Takaki Y."/>
            <person name="Shimamura S."/>
            <person name="Nakagawa S."/>
            <person name="Fukuhara Y."/>
            <person name="Horikawa H."/>
            <person name="Ankai A."/>
            <person name="Harada T."/>
            <person name="Hosoyama A."/>
            <person name="Oguchi A."/>
            <person name="Fukui S."/>
            <person name="Fujita N."/>
            <person name="Takami H."/>
            <person name="Takai K."/>
        </authorList>
    </citation>
    <scope>NUCLEOTIDE SEQUENCE [LARGE SCALE GENOMIC DNA]</scope>
    <source>
        <strain evidence="9">DSM 14783 / JCM 11476 / NBRC 101012 / SSM1</strain>
    </source>
</reference>
<evidence type="ECO:0000256" key="3">
    <source>
        <dbReference type="ARBA" id="ARBA00022630"/>
    </source>
</evidence>
<evidence type="ECO:0000256" key="4">
    <source>
        <dbReference type="ARBA" id="ARBA00022827"/>
    </source>
</evidence>
<evidence type="ECO:0000313" key="8">
    <source>
        <dbReference type="EMBL" id="BAI81036.1"/>
    </source>
</evidence>
<comment type="cofactor">
    <cofactor evidence="1">
        <name>FAD</name>
        <dbReference type="ChEBI" id="CHEBI:57692"/>
    </cofactor>
</comment>
<dbReference type="STRING" id="639282.DEFDS_1577"/>
<evidence type="ECO:0000256" key="5">
    <source>
        <dbReference type="ARBA" id="ARBA00023002"/>
    </source>
</evidence>
<dbReference type="SUPFAM" id="SSF54373">
    <property type="entry name" value="FAD-linked reductases, C-terminal domain"/>
    <property type="match status" value="1"/>
</dbReference>
<protein>
    <submittedName>
        <fullName evidence="8">Glycerol-3-phosphate dehydrogenase, FAD-dependent</fullName>
        <ecNumber evidence="8">1.1.5.3</ecNumber>
    </submittedName>
</protein>
<dbReference type="Pfam" id="PF16901">
    <property type="entry name" value="DAO_C"/>
    <property type="match status" value="1"/>
</dbReference>
<evidence type="ECO:0000256" key="1">
    <source>
        <dbReference type="ARBA" id="ARBA00001974"/>
    </source>
</evidence>
<dbReference type="PANTHER" id="PTHR11985">
    <property type="entry name" value="GLYCEROL-3-PHOSPHATE DEHYDROGENASE"/>
    <property type="match status" value="1"/>
</dbReference>
<evidence type="ECO:0000313" key="9">
    <source>
        <dbReference type="Proteomes" id="UP000001520"/>
    </source>
</evidence>
<dbReference type="RefSeq" id="WP_013008282.1">
    <property type="nucleotide sequence ID" value="NC_013939.1"/>
</dbReference>
<dbReference type="InterPro" id="IPR038299">
    <property type="entry name" value="DAO_C_sf"/>
</dbReference>
<dbReference type="EC" id="1.1.5.3" evidence="8"/>
<dbReference type="InterPro" id="IPR006076">
    <property type="entry name" value="FAD-dep_OxRdtase"/>
</dbReference>
<keyword evidence="9" id="KW-1185">Reference proteome</keyword>
<organism evidence="8 9">
    <name type="scientific">Deferribacter desulfuricans (strain DSM 14783 / JCM 11476 / NBRC 101012 / SSM1)</name>
    <dbReference type="NCBI Taxonomy" id="639282"/>
    <lineage>
        <taxon>Bacteria</taxon>
        <taxon>Pseudomonadati</taxon>
        <taxon>Deferribacterota</taxon>
        <taxon>Deferribacteres</taxon>
        <taxon>Deferribacterales</taxon>
        <taxon>Deferribacteraceae</taxon>
        <taxon>Deferribacter</taxon>
    </lineage>
</organism>
<dbReference type="Proteomes" id="UP000001520">
    <property type="component" value="Chromosome"/>
</dbReference>
<dbReference type="HOGENOM" id="CLU_015740_4_1_0"/>
<dbReference type="Pfam" id="PF01266">
    <property type="entry name" value="DAO"/>
    <property type="match status" value="1"/>
</dbReference>
<accession>D3P8J6</accession>
<comment type="similarity">
    <text evidence="2">Belongs to the FAD-dependent glycerol-3-phosphate dehydrogenase family.</text>
</comment>
<keyword evidence="4" id="KW-0274">FAD</keyword>
<dbReference type="InterPro" id="IPR031656">
    <property type="entry name" value="DAO_C"/>
</dbReference>
<dbReference type="KEGG" id="ddf:DEFDS_1577"/>
<dbReference type="PANTHER" id="PTHR11985:SF15">
    <property type="entry name" value="GLYCEROL-3-PHOSPHATE DEHYDROGENASE, MITOCHONDRIAL"/>
    <property type="match status" value="1"/>
</dbReference>
<feature type="domain" description="Alpha-glycerophosphate oxidase C-terminal" evidence="7">
    <location>
        <begin position="393"/>
        <end position="514"/>
    </location>
</feature>
<keyword evidence="5 8" id="KW-0560">Oxidoreductase</keyword>
<dbReference type="Gene3D" id="3.30.9.10">
    <property type="entry name" value="D-Amino Acid Oxidase, subunit A, domain 2"/>
    <property type="match status" value="1"/>
</dbReference>
<dbReference type="InterPro" id="IPR000447">
    <property type="entry name" value="G3P_DH_FAD-dep"/>
</dbReference>
<dbReference type="AlphaFoldDB" id="D3P8J6"/>
<evidence type="ECO:0000259" key="6">
    <source>
        <dbReference type="Pfam" id="PF01266"/>
    </source>
</evidence>
<proteinExistence type="inferred from homology"/>
<feature type="domain" description="FAD dependent oxidoreductase" evidence="6">
    <location>
        <begin position="9"/>
        <end position="369"/>
    </location>
</feature>
<dbReference type="EMBL" id="AP011529">
    <property type="protein sequence ID" value="BAI81036.1"/>
    <property type="molecule type" value="Genomic_DNA"/>
</dbReference>
<name>D3P8J6_DEFDS</name>
<keyword evidence="3" id="KW-0285">Flavoprotein</keyword>
<dbReference type="GO" id="GO:0006072">
    <property type="term" value="P:glycerol-3-phosphate metabolic process"/>
    <property type="evidence" value="ECO:0007669"/>
    <property type="project" value="InterPro"/>
</dbReference>
<dbReference type="InterPro" id="IPR036188">
    <property type="entry name" value="FAD/NAD-bd_sf"/>
</dbReference>
<evidence type="ECO:0000259" key="7">
    <source>
        <dbReference type="Pfam" id="PF16901"/>
    </source>
</evidence>
<dbReference type="GO" id="GO:0004368">
    <property type="term" value="F:glycerol-3-phosphate dehydrogenase (quinone) activity"/>
    <property type="evidence" value="ECO:0007669"/>
    <property type="project" value="UniProtKB-EC"/>
</dbReference>
<dbReference type="Gene3D" id="3.50.50.60">
    <property type="entry name" value="FAD/NAD(P)-binding domain"/>
    <property type="match status" value="1"/>
</dbReference>
<gene>
    <name evidence="8" type="primary">glpD</name>
    <name evidence="8" type="ordered locus">DEFDS_1577</name>
</gene>